<evidence type="ECO:0000256" key="2">
    <source>
        <dbReference type="ARBA" id="ARBA00011838"/>
    </source>
</evidence>
<dbReference type="OrthoDB" id="9812790at2"/>
<comment type="subunit">
    <text evidence="2 5">Part of the 50S ribosomal subunit.</text>
</comment>
<evidence type="ECO:0000256" key="4">
    <source>
        <dbReference type="ARBA" id="ARBA00023274"/>
    </source>
</evidence>
<name>A0A1T4PJK6_9ENTE</name>
<dbReference type="FunFam" id="3.30.1390.20:FF:000001">
    <property type="entry name" value="50S ribosomal protein L30"/>
    <property type="match status" value="1"/>
</dbReference>
<dbReference type="Gene3D" id="3.30.1390.20">
    <property type="entry name" value="Ribosomal protein L30, ferredoxin-like fold domain"/>
    <property type="match status" value="1"/>
</dbReference>
<dbReference type="InterPro" id="IPR036919">
    <property type="entry name" value="Ribo_uL30_ferredoxin-like_sf"/>
</dbReference>
<feature type="domain" description="Large ribosomal subunit protein uL30-like ferredoxin-like fold" evidence="6">
    <location>
        <begin position="4"/>
        <end position="54"/>
    </location>
</feature>
<sequence>MAEVKITLVKSPIGRPENQRITAKTLGLTKMHKTVVKPDNAAIRGMINTISHLVDVEEVK</sequence>
<comment type="similarity">
    <text evidence="1 5">Belongs to the universal ribosomal protein uL30 family.</text>
</comment>
<keyword evidence="8" id="KW-1185">Reference proteome</keyword>
<dbReference type="EMBL" id="FUXI01000021">
    <property type="protein sequence ID" value="SJZ91659.1"/>
    <property type="molecule type" value="Genomic_DNA"/>
</dbReference>
<evidence type="ECO:0000259" key="6">
    <source>
        <dbReference type="Pfam" id="PF00327"/>
    </source>
</evidence>
<dbReference type="STRING" id="263852.SAMN02745116_01823"/>
<dbReference type="GO" id="GO:0006412">
    <property type="term" value="P:translation"/>
    <property type="evidence" value="ECO:0007669"/>
    <property type="project" value="UniProtKB-UniRule"/>
</dbReference>
<dbReference type="GO" id="GO:0022625">
    <property type="term" value="C:cytosolic large ribosomal subunit"/>
    <property type="evidence" value="ECO:0007669"/>
    <property type="project" value="TreeGrafter"/>
</dbReference>
<evidence type="ECO:0000313" key="7">
    <source>
        <dbReference type="EMBL" id="SJZ91659.1"/>
    </source>
</evidence>
<keyword evidence="4 5" id="KW-0687">Ribonucleoprotein</keyword>
<evidence type="ECO:0000256" key="5">
    <source>
        <dbReference type="HAMAP-Rule" id="MF_01371"/>
    </source>
</evidence>
<dbReference type="AlphaFoldDB" id="A0A1T4PJK6"/>
<dbReference type="CDD" id="cd01658">
    <property type="entry name" value="Ribosomal_L30"/>
    <property type="match status" value="1"/>
</dbReference>
<keyword evidence="3 5" id="KW-0689">Ribosomal protein</keyword>
<gene>
    <name evidence="5" type="primary">rpmD</name>
    <name evidence="7" type="ORF">SAMN02745116_01823</name>
</gene>
<dbReference type="HAMAP" id="MF_01371_B">
    <property type="entry name" value="Ribosomal_uL30_B"/>
    <property type="match status" value="1"/>
</dbReference>
<evidence type="ECO:0000313" key="8">
    <source>
        <dbReference type="Proteomes" id="UP000190328"/>
    </source>
</evidence>
<dbReference type="Proteomes" id="UP000190328">
    <property type="component" value="Unassembled WGS sequence"/>
</dbReference>
<reference evidence="7 8" key="1">
    <citation type="submission" date="2017-02" db="EMBL/GenBank/DDBJ databases">
        <authorList>
            <person name="Peterson S.W."/>
        </authorList>
    </citation>
    <scope>NUCLEOTIDE SEQUENCE [LARGE SCALE GENOMIC DNA]</scope>
    <source>
        <strain evidence="7 8">ATCC BAA-1030</strain>
    </source>
</reference>
<dbReference type="GO" id="GO:0003735">
    <property type="term" value="F:structural constituent of ribosome"/>
    <property type="evidence" value="ECO:0007669"/>
    <property type="project" value="InterPro"/>
</dbReference>
<proteinExistence type="inferred from homology"/>
<evidence type="ECO:0000256" key="3">
    <source>
        <dbReference type="ARBA" id="ARBA00022980"/>
    </source>
</evidence>
<protein>
    <recommendedName>
        <fullName evidence="5">Large ribosomal subunit protein uL30</fullName>
    </recommendedName>
</protein>
<accession>A0A1T4PJK6</accession>
<dbReference type="PANTHER" id="PTHR15892:SF2">
    <property type="entry name" value="LARGE RIBOSOMAL SUBUNIT PROTEIN UL30M"/>
    <property type="match status" value="1"/>
</dbReference>
<dbReference type="InterPro" id="IPR005996">
    <property type="entry name" value="Ribosomal_uL30_bac-type"/>
</dbReference>
<dbReference type="RefSeq" id="WP_078807751.1">
    <property type="nucleotide sequence ID" value="NZ_FUXI01000021.1"/>
</dbReference>
<organism evidence="7 8">
    <name type="scientific">Pilibacter termitis</name>
    <dbReference type="NCBI Taxonomy" id="263852"/>
    <lineage>
        <taxon>Bacteria</taxon>
        <taxon>Bacillati</taxon>
        <taxon>Bacillota</taxon>
        <taxon>Bacilli</taxon>
        <taxon>Lactobacillales</taxon>
        <taxon>Enterococcaceae</taxon>
        <taxon>Pilibacter</taxon>
    </lineage>
</organism>
<dbReference type="SUPFAM" id="SSF55129">
    <property type="entry name" value="Ribosomal protein L30p/L7e"/>
    <property type="match status" value="1"/>
</dbReference>
<dbReference type="Pfam" id="PF00327">
    <property type="entry name" value="Ribosomal_L30"/>
    <property type="match status" value="1"/>
</dbReference>
<dbReference type="PIRSF" id="PIRSF002211">
    <property type="entry name" value="Ribosomal_L30_bac-type"/>
    <property type="match status" value="1"/>
</dbReference>
<dbReference type="NCBIfam" id="TIGR01308">
    <property type="entry name" value="rpmD_bact"/>
    <property type="match status" value="1"/>
</dbReference>
<dbReference type="PANTHER" id="PTHR15892">
    <property type="entry name" value="MITOCHONDRIAL RIBOSOMAL PROTEIN L30"/>
    <property type="match status" value="1"/>
</dbReference>
<evidence type="ECO:0000256" key="1">
    <source>
        <dbReference type="ARBA" id="ARBA00007594"/>
    </source>
</evidence>
<dbReference type="InterPro" id="IPR016082">
    <property type="entry name" value="Ribosomal_uL30_ferredoxin-like"/>
</dbReference>